<sequence length="155" mass="17253">MVENLNATSSLRHLVCSSLCISPSPPATPELGSSGSGAASPWSDQLSPGKQLSRYLPKMPSQMEHAMETMMFTFHKFAGDKGYLTKEDLRVLMEKEFPGFLENQKDPLAVDKIMKDLDQCRDGRVGFQSFFSLIAGLTIACNDYFVVHMKQKGRK</sequence>
<evidence type="ECO:0000256" key="2">
    <source>
        <dbReference type="ARBA" id="ARBA00007323"/>
    </source>
</evidence>
<feature type="domain" description="S100/CaBP-9k-type calcium binding subdomain" evidence="11">
    <location>
        <begin position="63"/>
        <end position="102"/>
    </location>
</feature>
<evidence type="ECO:0000256" key="1">
    <source>
        <dbReference type="ARBA" id="ARBA00003539"/>
    </source>
</evidence>
<dbReference type="GO" id="GO:0048306">
    <property type="term" value="F:calcium-dependent protein binding"/>
    <property type="evidence" value="ECO:0007669"/>
    <property type="project" value="TreeGrafter"/>
</dbReference>
<dbReference type="GO" id="GO:0005615">
    <property type="term" value="C:extracellular space"/>
    <property type="evidence" value="ECO:0007669"/>
    <property type="project" value="TreeGrafter"/>
</dbReference>
<dbReference type="InterPro" id="IPR011992">
    <property type="entry name" value="EF-hand-dom_pair"/>
</dbReference>
<dbReference type="InterPro" id="IPR013787">
    <property type="entry name" value="S100_Ca-bd_sub"/>
</dbReference>
<dbReference type="PANTHER" id="PTHR11639">
    <property type="entry name" value="S100 CALCIUM-BINDING PROTEIN"/>
    <property type="match status" value="1"/>
</dbReference>
<accession>L5MD04</accession>
<dbReference type="SMART" id="SM01394">
    <property type="entry name" value="S_100"/>
    <property type="match status" value="1"/>
</dbReference>
<name>L5MD04_MYODS</name>
<dbReference type="eggNOG" id="ENOG502S6TB">
    <property type="taxonomic scope" value="Eukaryota"/>
</dbReference>
<dbReference type="GO" id="GO:0005509">
    <property type="term" value="F:calcium ion binding"/>
    <property type="evidence" value="ECO:0007669"/>
    <property type="project" value="TreeGrafter"/>
</dbReference>
<dbReference type="InterPro" id="IPR001751">
    <property type="entry name" value="S100/CaBP7/8-like_CS"/>
</dbReference>
<reference evidence="13" key="1">
    <citation type="journal article" date="2013" name="Science">
        <title>Comparative analysis of bat genomes provides insight into the evolution of flight and immunity.</title>
        <authorList>
            <person name="Zhang G."/>
            <person name="Cowled C."/>
            <person name="Shi Z."/>
            <person name="Huang Z."/>
            <person name="Bishop-Lilly K.A."/>
            <person name="Fang X."/>
            <person name="Wynne J.W."/>
            <person name="Xiong Z."/>
            <person name="Baker M.L."/>
            <person name="Zhao W."/>
            <person name="Tachedjian M."/>
            <person name="Zhu Y."/>
            <person name="Zhou P."/>
            <person name="Jiang X."/>
            <person name="Ng J."/>
            <person name="Yang L."/>
            <person name="Wu L."/>
            <person name="Xiao J."/>
            <person name="Feng Y."/>
            <person name="Chen Y."/>
            <person name="Sun X."/>
            <person name="Zhang Y."/>
            <person name="Marsh G.A."/>
            <person name="Crameri G."/>
            <person name="Broder C.C."/>
            <person name="Frey K.G."/>
            <person name="Wang L.F."/>
            <person name="Wang J."/>
        </authorList>
    </citation>
    <scope>NUCLEOTIDE SEQUENCE [LARGE SCALE GENOMIC DNA]</scope>
</reference>
<keyword evidence="4" id="KW-0007">Acetylation</keyword>
<evidence type="ECO:0000259" key="11">
    <source>
        <dbReference type="SMART" id="SM01394"/>
    </source>
</evidence>
<dbReference type="SUPFAM" id="SSF47473">
    <property type="entry name" value="EF-hand"/>
    <property type="match status" value="1"/>
</dbReference>
<dbReference type="AlphaFoldDB" id="L5MD04"/>
<evidence type="ECO:0000256" key="8">
    <source>
        <dbReference type="ARBA" id="ARBA00047106"/>
    </source>
</evidence>
<comment type="similarity">
    <text evidence="2">Belongs to the S-100 family.</text>
</comment>
<dbReference type="Gene3D" id="1.10.238.10">
    <property type="entry name" value="EF-hand"/>
    <property type="match status" value="1"/>
</dbReference>
<protein>
    <recommendedName>
        <fullName evidence="3">Protein S100-A10</fullName>
    </recommendedName>
    <alternativeName>
        <fullName evidence="6">Calpactin I light chain</fullName>
    </alternativeName>
    <alternativeName>
        <fullName evidence="7">Calpactin-1 light chain</fullName>
    </alternativeName>
    <alternativeName>
        <fullName evidence="5">S100 calcium-binding protein A10</fullName>
    </alternativeName>
</protein>
<dbReference type="PROSITE" id="PS00303">
    <property type="entry name" value="S100_CABP"/>
    <property type="match status" value="1"/>
</dbReference>
<organism evidence="12 13">
    <name type="scientific">Myotis davidii</name>
    <name type="common">David's myotis</name>
    <dbReference type="NCBI Taxonomy" id="225400"/>
    <lineage>
        <taxon>Eukaryota</taxon>
        <taxon>Metazoa</taxon>
        <taxon>Chordata</taxon>
        <taxon>Craniata</taxon>
        <taxon>Vertebrata</taxon>
        <taxon>Euteleostomi</taxon>
        <taxon>Mammalia</taxon>
        <taxon>Eutheria</taxon>
        <taxon>Laurasiatheria</taxon>
        <taxon>Chiroptera</taxon>
        <taxon>Yangochiroptera</taxon>
        <taxon>Vespertilionidae</taxon>
        <taxon>Myotis</taxon>
    </lineage>
</organism>
<evidence type="ECO:0000256" key="3">
    <source>
        <dbReference type="ARBA" id="ARBA00018065"/>
    </source>
</evidence>
<evidence type="ECO:0000313" key="13">
    <source>
        <dbReference type="Proteomes" id="UP000010556"/>
    </source>
</evidence>
<evidence type="ECO:0000256" key="4">
    <source>
        <dbReference type="ARBA" id="ARBA00022990"/>
    </source>
</evidence>
<dbReference type="Proteomes" id="UP000010556">
    <property type="component" value="Unassembled WGS sequence"/>
</dbReference>
<dbReference type="EMBL" id="KB101680">
    <property type="protein sequence ID" value="ELK36271.1"/>
    <property type="molecule type" value="Genomic_DNA"/>
</dbReference>
<comment type="function">
    <text evidence="1">Because S100A10 induces the dimerization of ANXA2/p36, it may function as a regulator of protein phosphorylation in that the ANXA2 monomer is the preferred target (in vitro) of tyrosine-specific kinase.</text>
</comment>
<evidence type="ECO:0000313" key="12">
    <source>
        <dbReference type="EMBL" id="ELK36271.1"/>
    </source>
</evidence>
<keyword evidence="10" id="KW-0812">Transmembrane</keyword>
<evidence type="ECO:0000256" key="9">
    <source>
        <dbReference type="SAM" id="MobiDB-lite"/>
    </source>
</evidence>
<keyword evidence="10" id="KW-0472">Membrane</keyword>
<keyword evidence="10" id="KW-1133">Transmembrane helix</keyword>
<evidence type="ECO:0000256" key="10">
    <source>
        <dbReference type="SAM" id="Phobius"/>
    </source>
</evidence>
<evidence type="ECO:0000256" key="7">
    <source>
        <dbReference type="ARBA" id="ARBA00033448"/>
    </source>
</evidence>
<keyword evidence="13" id="KW-1185">Reference proteome</keyword>
<dbReference type="CDD" id="cd05024">
    <property type="entry name" value="S-100A10"/>
    <property type="match status" value="1"/>
</dbReference>
<feature type="transmembrane region" description="Helical" evidence="10">
    <location>
        <begin position="125"/>
        <end position="147"/>
    </location>
</feature>
<evidence type="ECO:0000256" key="6">
    <source>
        <dbReference type="ARBA" id="ARBA00033060"/>
    </source>
</evidence>
<proteinExistence type="inferred from homology"/>
<feature type="region of interest" description="Disordered" evidence="9">
    <location>
        <begin position="26"/>
        <end position="49"/>
    </location>
</feature>
<dbReference type="FunFam" id="1.10.238.10:FF:000167">
    <property type="entry name" value="Protein S100-A10"/>
    <property type="match status" value="1"/>
</dbReference>
<dbReference type="Pfam" id="PF01023">
    <property type="entry name" value="S_100"/>
    <property type="match status" value="1"/>
</dbReference>
<evidence type="ECO:0000256" key="5">
    <source>
        <dbReference type="ARBA" id="ARBA00032653"/>
    </source>
</evidence>
<dbReference type="InterPro" id="IPR028476">
    <property type="entry name" value="S100-A10"/>
</dbReference>
<comment type="subunit">
    <text evidence="8">Heterotetramer containing 2 light chains of S100A10/p11 and 2 heavy chains of ANXA2/p36. Interacts with SCN10A. Interacts with TASOR.</text>
</comment>
<dbReference type="GO" id="GO:0005737">
    <property type="term" value="C:cytoplasm"/>
    <property type="evidence" value="ECO:0007669"/>
    <property type="project" value="TreeGrafter"/>
</dbReference>
<dbReference type="PANTHER" id="PTHR11639:SF74">
    <property type="entry name" value="PROTEIN S100-A10"/>
    <property type="match status" value="1"/>
</dbReference>
<gene>
    <name evidence="12" type="ORF">MDA_GLEAN10009703</name>
</gene>